<gene>
    <name evidence="1" type="ORF">OUZ56_031387</name>
</gene>
<keyword evidence="2" id="KW-1185">Reference proteome</keyword>
<accession>A0ABQ9ZUL2</accession>
<dbReference type="EMBL" id="JAOYFB010000005">
    <property type="protein sequence ID" value="KAK4016436.1"/>
    <property type="molecule type" value="Genomic_DNA"/>
</dbReference>
<dbReference type="Proteomes" id="UP001234178">
    <property type="component" value="Unassembled WGS sequence"/>
</dbReference>
<evidence type="ECO:0000313" key="1">
    <source>
        <dbReference type="EMBL" id="KAK4016436.1"/>
    </source>
</evidence>
<protein>
    <submittedName>
        <fullName evidence="1">Uncharacterized protein</fullName>
    </submittedName>
</protein>
<name>A0ABQ9ZUL2_9CRUS</name>
<sequence length="183" mass="19766">MSRLINCVDPLPQLYQDDLQRFLLGRQSVLASSSSGPMLVCLLLRLRERRACVSNNGVRNARVAAVGRTAAPKLVVPALHQQPPSSSSSSCHSPSPFTSSPRRFLFLVLRLFSSSLLPLPPSLVCETGRPTIDDTRPNRSASHMGICATRTRRANDFPLALAAAAAVRASGDFFFLGPLARSP</sequence>
<evidence type="ECO:0000313" key="2">
    <source>
        <dbReference type="Proteomes" id="UP001234178"/>
    </source>
</evidence>
<reference evidence="1 2" key="1">
    <citation type="journal article" date="2023" name="Nucleic Acids Res.">
        <title>The hologenome of Daphnia magna reveals possible DNA methylation and microbiome-mediated evolution of the host genome.</title>
        <authorList>
            <person name="Chaturvedi A."/>
            <person name="Li X."/>
            <person name="Dhandapani V."/>
            <person name="Marshall H."/>
            <person name="Kissane S."/>
            <person name="Cuenca-Cambronero M."/>
            <person name="Asole G."/>
            <person name="Calvet F."/>
            <person name="Ruiz-Romero M."/>
            <person name="Marangio P."/>
            <person name="Guigo R."/>
            <person name="Rago D."/>
            <person name="Mirbahai L."/>
            <person name="Eastwood N."/>
            <person name="Colbourne J.K."/>
            <person name="Zhou J."/>
            <person name="Mallon E."/>
            <person name="Orsini L."/>
        </authorList>
    </citation>
    <scope>NUCLEOTIDE SEQUENCE [LARGE SCALE GENOMIC DNA]</scope>
    <source>
        <strain evidence="1">LRV0_1</strain>
    </source>
</reference>
<proteinExistence type="predicted"/>
<comment type="caution">
    <text evidence="1">The sequence shown here is derived from an EMBL/GenBank/DDBJ whole genome shotgun (WGS) entry which is preliminary data.</text>
</comment>
<organism evidence="1 2">
    <name type="scientific">Daphnia magna</name>
    <dbReference type="NCBI Taxonomy" id="35525"/>
    <lineage>
        <taxon>Eukaryota</taxon>
        <taxon>Metazoa</taxon>
        <taxon>Ecdysozoa</taxon>
        <taxon>Arthropoda</taxon>
        <taxon>Crustacea</taxon>
        <taxon>Branchiopoda</taxon>
        <taxon>Diplostraca</taxon>
        <taxon>Cladocera</taxon>
        <taxon>Anomopoda</taxon>
        <taxon>Daphniidae</taxon>
        <taxon>Daphnia</taxon>
    </lineage>
</organism>